<accession>A0A1D3L0E1</accession>
<dbReference type="PANTHER" id="PTHR43794">
    <property type="entry name" value="AMINOHYDROLASE SSNA-RELATED"/>
    <property type="match status" value="1"/>
</dbReference>
<reference evidence="2 3" key="1">
    <citation type="submission" date="2016-08" db="EMBL/GenBank/DDBJ databases">
        <authorList>
            <person name="Seilhamer J.J."/>
        </authorList>
    </citation>
    <scope>NUCLEOTIDE SEQUENCE [LARGE SCALE GENOMIC DNA]</scope>
    <source>
        <strain evidence="2">Buetzberg</strain>
    </source>
</reference>
<dbReference type="InterPro" id="IPR050287">
    <property type="entry name" value="MTA/SAH_deaminase"/>
</dbReference>
<dbReference type="PATRIC" id="fig|129848.4.peg.426"/>
<protein>
    <recommendedName>
        <fullName evidence="1">Amidohydrolase-related domain-containing protein</fullName>
    </recommendedName>
</protein>
<keyword evidence="3" id="KW-1185">Reference proteome</keyword>
<dbReference type="OrthoDB" id="42910at2157"/>
<dbReference type="Gene3D" id="3.20.20.140">
    <property type="entry name" value="Metal-dependent hydrolases"/>
    <property type="match status" value="1"/>
</dbReference>
<dbReference type="PANTHER" id="PTHR43794:SF5">
    <property type="entry name" value="CHLOROHYDROLASE FAMILY PROTEIN"/>
    <property type="match status" value="1"/>
</dbReference>
<dbReference type="Proteomes" id="UP000094707">
    <property type="component" value="Chromosome I"/>
</dbReference>
<dbReference type="CDD" id="cd01305">
    <property type="entry name" value="archeal_chlorohydrolases"/>
    <property type="match status" value="1"/>
</dbReference>
<dbReference type="RefSeq" id="WP_071906127.1">
    <property type="nucleotide sequence ID" value="NZ_LT607756.1"/>
</dbReference>
<gene>
    <name evidence="2" type="ORF">MCBB_0424</name>
</gene>
<name>A0A1D3L0E1_9EURY</name>
<evidence type="ECO:0000313" key="2">
    <source>
        <dbReference type="EMBL" id="SCG85003.1"/>
    </source>
</evidence>
<dbReference type="Gene3D" id="2.30.40.10">
    <property type="entry name" value="Urease, subunit C, domain 1"/>
    <property type="match status" value="1"/>
</dbReference>
<evidence type="ECO:0000313" key="3">
    <source>
        <dbReference type="Proteomes" id="UP000094707"/>
    </source>
</evidence>
<organism evidence="2 3">
    <name type="scientific">Methanobacterium congolense</name>
    <dbReference type="NCBI Taxonomy" id="118062"/>
    <lineage>
        <taxon>Archaea</taxon>
        <taxon>Methanobacteriati</taxon>
        <taxon>Methanobacteriota</taxon>
        <taxon>Methanomada group</taxon>
        <taxon>Methanobacteria</taxon>
        <taxon>Methanobacteriales</taxon>
        <taxon>Methanobacteriaceae</taxon>
        <taxon>Methanobacterium</taxon>
    </lineage>
</organism>
<dbReference type="InterPro" id="IPR011059">
    <property type="entry name" value="Metal-dep_hydrolase_composite"/>
</dbReference>
<dbReference type="KEGG" id="mcub:MCBB_0424"/>
<dbReference type="GO" id="GO:0016810">
    <property type="term" value="F:hydrolase activity, acting on carbon-nitrogen (but not peptide) bonds"/>
    <property type="evidence" value="ECO:0007669"/>
    <property type="project" value="InterPro"/>
</dbReference>
<proteinExistence type="predicted"/>
<dbReference type="SUPFAM" id="SSF51556">
    <property type="entry name" value="Metallo-dependent hydrolases"/>
    <property type="match status" value="1"/>
</dbReference>
<dbReference type="STRING" id="118062.MCBB_0424"/>
<dbReference type="InterPro" id="IPR006680">
    <property type="entry name" value="Amidohydro-rel"/>
</dbReference>
<dbReference type="Pfam" id="PF01979">
    <property type="entry name" value="Amidohydro_1"/>
    <property type="match status" value="1"/>
</dbReference>
<sequence length="384" mass="41920">MITIKNATVLYGENMDAVKSNILIEDDKIVEVSQNASGGMIVDASGCIVAPCLINSHIHMGDSVAKDAGDGQPINKIVKPPDGIKHRILNETPPEKLVESMRESMNYMLETGTTTFVDFREGGFEGVELIDEASRDIPIRKIVLGRHDSFLDPEVETSAVKKTAKKLLKSCDGIGLSGFGEIRDDVAIAITDTCKKYGKISSIHAAEYHDVQEKSLRTTGNTEVQRALKTGFDLLVHLTSPIDNDLKFTGLNGVPVVSCPRSNGALSVGIPPIKEMMDNNIDVLLGTDNVMFNSPNMFQEMEYALKVTRGLYRAYVSPVDVFKMATVNAAKALNLDTGWIQEGKVADLMIVKLTSENPVLSLINRAESKNIIGLITDSRLILKR</sequence>
<dbReference type="AlphaFoldDB" id="A0A1D3L0E1"/>
<evidence type="ECO:0000259" key="1">
    <source>
        <dbReference type="Pfam" id="PF01979"/>
    </source>
</evidence>
<dbReference type="SUPFAM" id="SSF51338">
    <property type="entry name" value="Composite domain of metallo-dependent hydrolases"/>
    <property type="match status" value="1"/>
</dbReference>
<dbReference type="GeneID" id="30411284"/>
<dbReference type="EMBL" id="LT607756">
    <property type="protein sequence ID" value="SCG85003.1"/>
    <property type="molecule type" value="Genomic_DNA"/>
</dbReference>
<dbReference type="NCBIfam" id="NF005552">
    <property type="entry name" value="PRK07213.1"/>
    <property type="match status" value="1"/>
</dbReference>
<dbReference type="InterPro" id="IPR032466">
    <property type="entry name" value="Metal_Hydrolase"/>
</dbReference>
<feature type="domain" description="Amidohydrolase-related" evidence="1">
    <location>
        <begin position="48"/>
        <end position="379"/>
    </location>
</feature>